<evidence type="ECO:0000313" key="1">
    <source>
        <dbReference type="EMBL" id="GBP32561.1"/>
    </source>
</evidence>
<organism evidence="1 2">
    <name type="scientific">Eumeta variegata</name>
    <name type="common">Bagworm moth</name>
    <name type="synonym">Eumeta japonica</name>
    <dbReference type="NCBI Taxonomy" id="151549"/>
    <lineage>
        <taxon>Eukaryota</taxon>
        <taxon>Metazoa</taxon>
        <taxon>Ecdysozoa</taxon>
        <taxon>Arthropoda</taxon>
        <taxon>Hexapoda</taxon>
        <taxon>Insecta</taxon>
        <taxon>Pterygota</taxon>
        <taxon>Neoptera</taxon>
        <taxon>Endopterygota</taxon>
        <taxon>Lepidoptera</taxon>
        <taxon>Glossata</taxon>
        <taxon>Ditrysia</taxon>
        <taxon>Tineoidea</taxon>
        <taxon>Psychidae</taxon>
        <taxon>Oiketicinae</taxon>
        <taxon>Eumeta</taxon>
    </lineage>
</organism>
<reference evidence="1 2" key="1">
    <citation type="journal article" date="2019" name="Commun. Biol.">
        <title>The bagworm genome reveals a unique fibroin gene that provides high tensile strength.</title>
        <authorList>
            <person name="Kono N."/>
            <person name="Nakamura H."/>
            <person name="Ohtoshi R."/>
            <person name="Tomita M."/>
            <person name="Numata K."/>
            <person name="Arakawa K."/>
        </authorList>
    </citation>
    <scope>NUCLEOTIDE SEQUENCE [LARGE SCALE GENOMIC DNA]</scope>
</reference>
<name>A0A4C1V1B6_EUMVA</name>
<protein>
    <submittedName>
        <fullName evidence="1">Uncharacterized protein</fullName>
    </submittedName>
</protein>
<comment type="caution">
    <text evidence="1">The sequence shown here is derived from an EMBL/GenBank/DDBJ whole genome shotgun (WGS) entry which is preliminary data.</text>
</comment>
<dbReference type="EMBL" id="BGZK01000261">
    <property type="protein sequence ID" value="GBP32561.1"/>
    <property type="molecule type" value="Genomic_DNA"/>
</dbReference>
<sequence length="107" mass="12211">MMLKSIRWSSPPMYTRYLREFTNALLVFQVRIGYLMDEEWGDGGGSEPPKFSFTGRKSTVAEIQTSCLYSMSVCISLVKLANLRAAAKLSTAWLFHFFSCLDRQIPD</sequence>
<accession>A0A4C1V1B6</accession>
<dbReference type="AlphaFoldDB" id="A0A4C1V1B6"/>
<evidence type="ECO:0000313" key="2">
    <source>
        <dbReference type="Proteomes" id="UP000299102"/>
    </source>
</evidence>
<gene>
    <name evidence="1" type="ORF">EVAR_23973_1</name>
</gene>
<keyword evidence="2" id="KW-1185">Reference proteome</keyword>
<proteinExistence type="predicted"/>
<dbReference type="Proteomes" id="UP000299102">
    <property type="component" value="Unassembled WGS sequence"/>
</dbReference>